<sequence>MRSLSYLSLDPSLLRPVLLRRRQSKGLSFGASILSFEAVTSPEVAVAGTVGAVFVVSACGGALIWTLQLVIFSLVAASATLFQVKPLWRWRKRQRQPSRFHLPGLAKRFSSGGGFRIRPGLSLMGRGWRREDLRA</sequence>
<keyword evidence="1" id="KW-0812">Transmembrane</keyword>
<dbReference type="Proteomes" id="UP001412067">
    <property type="component" value="Unassembled WGS sequence"/>
</dbReference>
<feature type="transmembrane region" description="Helical" evidence="1">
    <location>
        <begin position="62"/>
        <end position="84"/>
    </location>
</feature>
<organism evidence="2 3">
    <name type="scientific">Platanthera guangdongensis</name>
    <dbReference type="NCBI Taxonomy" id="2320717"/>
    <lineage>
        <taxon>Eukaryota</taxon>
        <taxon>Viridiplantae</taxon>
        <taxon>Streptophyta</taxon>
        <taxon>Embryophyta</taxon>
        <taxon>Tracheophyta</taxon>
        <taxon>Spermatophyta</taxon>
        <taxon>Magnoliopsida</taxon>
        <taxon>Liliopsida</taxon>
        <taxon>Asparagales</taxon>
        <taxon>Orchidaceae</taxon>
        <taxon>Orchidoideae</taxon>
        <taxon>Orchideae</taxon>
        <taxon>Orchidinae</taxon>
        <taxon>Platanthera</taxon>
    </lineage>
</organism>
<reference evidence="2 3" key="1">
    <citation type="journal article" date="2022" name="Nat. Plants">
        <title>Genomes of leafy and leafless Platanthera orchids illuminate the evolution of mycoheterotrophy.</title>
        <authorList>
            <person name="Li M.H."/>
            <person name="Liu K.W."/>
            <person name="Li Z."/>
            <person name="Lu H.C."/>
            <person name="Ye Q.L."/>
            <person name="Zhang D."/>
            <person name="Wang J.Y."/>
            <person name="Li Y.F."/>
            <person name="Zhong Z.M."/>
            <person name="Liu X."/>
            <person name="Yu X."/>
            <person name="Liu D.K."/>
            <person name="Tu X.D."/>
            <person name="Liu B."/>
            <person name="Hao Y."/>
            <person name="Liao X.Y."/>
            <person name="Jiang Y.T."/>
            <person name="Sun W.H."/>
            <person name="Chen J."/>
            <person name="Chen Y.Q."/>
            <person name="Ai Y."/>
            <person name="Zhai J.W."/>
            <person name="Wu S.S."/>
            <person name="Zhou Z."/>
            <person name="Hsiao Y.Y."/>
            <person name="Wu W.L."/>
            <person name="Chen Y.Y."/>
            <person name="Lin Y.F."/>
            <person name="Hsu J.L."/>
            <person name="Li C.Y."/>
            <person name="Wang Z.W."/>
            <person name="Zhao X."/>
            <person name="Zhong W.Y."/>
            <person name="Ma X.K."/>
            <person name="Ma L."/>
            <person name="Huang J."/>
            <person name="Chen G.Z."/>
            <person name="Huang M.Z."/>
            <person name="Huang L."/>
            <person name="Peng D.H."/>
            <person name="Luo Y.B."/>
            <person name="Zou S.Q."/>
            <person name="Chen S.P."/>
            <person name="Lan S."/>
            <person name="Tsai W.C."/>
            <person name="Van de Peer Y."/>
            <person name="Liu Z.J."/>
        </authorList>
    </citation>
    <scope>NUCLEOTIDE SEQUENCE [LARGE SCALE GENOMIC DNA]</scope>
    <source>
        <strain evidence="2">Lor288</strain>
    </source>
</reference>
<keyword evidence="1" id="KW-1133">Transmembrane helix</keyword>
<evidence type="ECO:0000313" key="2">
    <source>
        <dbReference type="EMBL" id="KAK8965456.1"/>
    </source>
</evidence>
<proteinExistence type="predicted"/>
<protein>
    <submittedName>
        <fullName evidence="2">Uncharacterized protein</fullName>
    </submittedName>
</protein>
<evidence type="ECO:0000313" key="3">
    <source>
        <dbReference type="Proteomes" id="UP001412067"/>
    </source>
</evidence>
<gene>
    <name evidence="2" type="ORF">KSP40_PGU019031</name>
</gene>
<evidence type="ECO:0000256" key="1">
    <source>
        <dbReference type="SAM" id="Phobius"/>
    </source>
</evidence>
<dbReference type="EMBL" id="JBBWWR010000006">
    <property type="protein sequence ID" value="KAK8965456.1"/>
    <property type="molecule type" value="Genomic_DNA"/>
</dbReference>
<keyword evidence="1" id="KW-0472">Membrane</keyword>
<keyword evidence="3" id="KW-1185">Reference proteome</keyword>
<accession>A0ABR2MN80</accession>
<comment type="caution">
    <text evidence="2">The sequence shown here is derived from an EMBL/GenBank/DDBJ whole genome shotgun (WGS) entry which is preliminary data.</text>
</comment>
<name>A0ABR2MN80_9ASPA</name>